<accession>A0A8S5T099</accession>
<dbReference type="EMBL" id="BK032721">
    <property type="protein sequence ID" value="DAF56638.1"/>
    <property type="molecule type" value="Genomic_DNA"/>
</dbReference>
<organism evidence="1">
    <name type="scientific">Myoviridae sp. ctWb16</name>
    <dbReference type="NCBI Taxonomy" id="2827690"/>
    <lineage>
        <taxon>Viruses</taxon>
        <taxon>Duplodnaviria</taxon>
        <taxon>Heunggongvirae</taxon>
        <taxon>Uroviricota</taxon>
        <taxon>Caudoviricetes</taxon>
    </lineage>
</organism>
<name>A0A8S5T099_9CAUD</name>
<reference evidence="1" key="1">
    <citation type="journal article" date="2021" name="Proc. Natl. Acad. Sci. U.S.A.">
        <title>A Catalog of Tens of Thousands of Viruses from Human Metagenomes Reveals Hidden Associations with Chronic Diseases.</title>
        <authorList>
            <person name="Tisza M.J."/>
            <person name="Buck C.B."/>
        </authorList>
    </citation>
    <scope>NUCLEOTIDE SEQUENCE</scope>
    <source>
        <strain evidence="1">CtWb16</strain>
    </source>
</reference>
<protein>
    <submittedName>
        <fullName evidence="1">Neck protein</fullName>
    </submittedName>
</protein>
<sequence>MITDNTKAREKLANDILIRLGDTMIDVELSPQQIQKCIDLAFAKLKQQGDAFVEESLVLLTLKKNQKEYILPDEIVEIQQIYRRNYGRTYGSTGGQNIDPFQMAWTNVYMAGAINGVRTGGLVTYELHNDYLKTAGKMFGMYINYTFNENTHKLIIAENPRADDEVILLHSYVDKPEYELIQDRYAGLWIENWALAEAKEILGTIRNRFGNLPGPNGTVTQDGAELKQEAKTMKEELTKELMNFVPGGDIPCMPFLG</sequence>
<evidence type="ECO:0000313" key="1">
    <source>
        <dbReference type="EMBL" id="DAF56638.1"/>
    </source>
</evidence>
<proteinExistence type="predicted"/>